<evidence type="ECO:0000256" key="1">
    <source>
        <dbReference type="ARBA" id="ARBA00004141"/>
    </source>
</evidence>
<dbReference type="InterPro" id="IPR007829">
    <property type="entry name" value="TM2"/>
</dbReference>
<protein>
    <submittedName>
        <fullName evidence="7">TM2 domain-containing protein</fullName>
    </submittedName>
</protein>
<dbReference type="GO" id="GO:0016020">
    <property type="term" value="C:membrane"/>
    <property type="evidence" value="ECO:0007669"/>
    <property type="project" value="UniProtKB-SubCell"/>
</dbReference>
<dbReference type="Proteomes" id="UP000286050">
    <property type="component" value="Unassembled WGS sequence"/>
</dbReference>
<keyword evidence="3 5" id="KW-1133">Transmembrane helix</keyword>
<evidence type="ECO:0000313" key="8">
    <source>
        <dbReference type="Proteomes" id="UP000286050"/>
    </source>
</evidence>
<feature type="transmembrane region" description="Helical" evidence="5">
    <location>
        <begin position="12"/>
        <end position="31"/>
    </location>
</feature>
<keyword evidence="2 5" id="KW-0812">Transmembrane</keyword>
<dbReference type="EMBL" id="QSJI01000004">
    <property type="protein sequence ID" value="RHD55620.1"/>
    <property type="molecule type" value="Genomic_DNA"/>
</dbReference>
<organism evidence="7 8">
    <name type="scientific">Collinsella intestinalis</name>
    <dbReference type="NCBI Taxonomy" id="147207"/>
    <lineage>
        <taxon>Bacteria</taxon>
        <taxon>Bacillati</taxon>
        <taxon>Actinomycetota</taxon>
        <taxon>Coriobacteriia</taxon>
        <taxon>Coriobacteriales</taxon>
        <taxon>Coriobacteriaceae</taxon>
        <taxon>Collinsella</taxon>
    </lineage>
</organism>
<accession>A0A414FW66</accession>
<evidence type="ECO:0000256" key="5">
    <source>
        <dbReference type="SAM" id="Phobius"/>
    </source>
</evidence>
<evidence type="ECO:0000256" key="2">
    <source>
        <dbReference type="ARBA" id="ARBA00022692"/>
    </source>
</evidence>
<proteinExistence type="predicted"/>
<feature type="transmembrane region" description="Helical" evidence="5">
    <location>
        <begin position="37"/>
        <end position="56"/>
    </location>
</feature>
<comment type="subcellular location">
    <subcellularLocation>
        <location evidence="1">Membrane</location>
        <topology evidence="1">Multi-pass membrane protein</topology>
    </subcellularLocation>
</comment>
<keyword evidence="4 5" id="KW-0472">Membrane</keyword>
<dbReference type="Pfam" id="PF05154">
    <property type="entry name" value="TM2"/>
    <property type="match status" value="1"/>
</dbReference>
<gene>
    <name evidence="7" type="ORF">DW787_05370</name>
</gene>
<evidence type="ECO:0000256" key="3">
    <source>
        <dbReference type="ARBA" id="ARBA00022989"/>
    </source>
</evidence>
<reference evidence="7 8" key="1">
    <citation type="submission" date="2018-08" db="EMBL/GenBank/DDBJ databases">
        <title>A genome reference for cultivated species of the human gut microbiota.</title>
        <authorList>
            <person name="Zou Y."/>
            <person name="Xue W."/>
            <person name="Luo G."/>
        </authorList>
    </citation>
    <scope>NUCLEOTIDE SEQUENCE [LARGE SCALE GENOMIC DNA]</scope>
    <source>
        <strain evidence="7 8">AM30-5LB</strain>
    </source>
</reference>
<evidence type="ECO:0000313" key="7">
    <source>
        <dbReference type="EMBL" id="RHD55620.1"/>
    </source>
</evidence>
<dbReference type="RefSeq" id="WP_118271962.1">
    <property type="nucleotide sequence ID" value="NZ_QSJI01000004.1"/>
</dbReference>
<dbReference type="AlphaFoldDB" id="A0A414FW66"/>
<name>A0A414FW66_9ACTN</name>
<evidence type="ECO:0000259" key="6">
    <source>
        <dbReference type="Pfam" id="PF05154"/>
    </source>
</evidence>
<feature type="domain" description="TM2" evidence="6">
    <location>
        <begin position="8"/>
        <end position="46"/>
    </location>
</feature>
<evidence type="ECO:0000256" key="4">
    <source>
        <dbReference type="ARBA" id="ARBA00023136"/>
    </source>
</evidence>
<sequence>MVKEVKHRNRRVAALLAIVFVGMFGAHKFYIGNKQAGVIHVIVLFVAAFLSNAIGIELPMAFVGIFSCVEGIIYALKSDEEFDEQYVYGGRAFL</sequence>
<comment type="caution">
    <text evidence="7">The sequence shown here is derived from an EMBL/GenBank/DDBJ whole genome shotgun (WGS) entry which is preliminary data.</text>
</comment>